<proteinExistence type="predicted"/>
<gene>
    <name evidence="2" type="ORF">C6P99_12055</name>
</gene>
<accession>A0AB37AVB5</accession>
<sequence length="299" mass="32580">MVQPIVIQLQELASNNDHDISNLLRKALMVATKLGLAEFREWILAELNGYAGASREILPDYRTIHGELRVQNPFHGLQPFLVPQQLHDTVTQVNVTESVASIQQLIEGSRTGHLVFYFSPEQERILMSMQNDFAPLRPLRVIGANKLTAILNTVRTRILEWSLSLEEEGILGHGLSFSASEKQAAMQSQNIRIENFQGILGNVEGSSVTQTNTQQIKASDFSSLARYLASQGVGEAEIRELELAVDSDPEPSHGKGFGPKVSAWVGKMVSLAASGGWEISVATAGGVLATALSKFYGLG</sequence>
<dbReference type="Proteomes" id="UP000237811">
    <property type="component" value="Unassembled WGS sequence"/>
</dbReference>
<dbReference type="AlphaFoldDB" id="A0AB37AVB5"/>
<dbReference type="RefSeq" id="WP_060041483.1">
    <property type="nucleotide sequence ID" value="NZ_LPDN01000018.1"/>
</dbReference>
<protein>
    <recommendedName>
        <fullName evidence="1">AbiTii domain-containing protein</fullName>
    </recommendedName>
</protein>
<evidence type="ECO:0000259" key="1">
    <source>
        <dbReference type="Pfam" id="PF18864"/>
    </source>
</evidence>
<evidence type="ECO:0000313" key="2">
    <source>
        <dbReference type="EMBL" id="PRE50100.1"/>
    </source>
</evidence>
<feature type="domain" description="AbiTii" evidence="1">
    <location>
        <begin position="5"/>
        <end position="189"/>
    </location>
</feature>
<organism evidence="2 3">
    <name type="scientific">Burkholderia multivorans</name>
    <dbReference type="NCBI Taxonomy" id="87883"/>
    <lineage>
        <taxon>Bacteria</taxon>
        <taxon>Pseudomonadati</taxon>
        <taxon>Pseudomonadota</taxon>
        <taxon>Betaproteobacteria</taxon>
        <taxon>Burkholderiales</taxon>
        <taxon>Burkholderiaceae</taxon>
        <taxon>Burkholderia</taxon>
        <taxon>Burkholderia cepacia complex</taxon>
    </lineage>
</organism>
<reference evidence="2 3" key="1">
    <citation type="submission" date="2018-03" db="EMBL/GenBank/DDBJ databases">
        <authorList>
            <person name="Nguyen K."/>
            <person name="Fouts D."/>
            <person name="Sutton G."/>
        </authorList>
    </citation>
    <scope>NUCLEOTIDE SEQUENCE [LARGE SCALE GENOMIC DNA]</scope>
    <source>
        <strain evidence="2 3">AU14328</strain>
    </source>
</reference>
<evidence type="ECO:0000313" key="3">
    <source>
        <dbReference type="Proteomes" id="UP000237811"/>
    </source>
</evidence>
<dbReference type="Pfam" id="PF18864">
    <property type="entry name" value="AbiTii"/>
    <property type="match status" value="1"/>
</dbReference>
<dbReference type="InterPro" id="IPR041304">
    <property type="entry name" value="AbiTii"/>
</dbReference>
<dbReference type="EMBL" id="PVFR01000033">
    <property type="protein sequence ID" value="PRE50100.1"/>
    <property type="molecule type" value="Genomic_DNA"/>
</dbReference>
<comment type="caution">
    <text evidence="2">The sequence shown here is derived from an EMBL/GenBank/DDBJ whole genome shotgun (WGS) entry which is preliminary data.</text>
</comment>
<name>A0AB37AVB5_9BURK</name>